<gene>
    <name evidence="2" type="ORF">GCM10025782_20060</name>
</gene>
<name>A0ABP8Y7Z7_9MICO</name>
<evidence type="ECO:0000313" key="2">
    <source>
        <dbReference type="EMBL" id="GAA4722113.1"/>
    </source>
</evidence>
<keyword evidence="3" id="KW-1185">Reference proteome</keyword>
<feature type="region of interest" description="Disordered" evidence="1">
    <location>
        <begin position="1"/>
        <end position="28"/>
    </location>
</feature>
<proteinExistence type="predicted"/>
<evidence type="ECO:0000256" key="1">
    <source>
        <dbReference type="SAM" id="MobiDB-lite"/>
    </source>
</evidence>
<evidence type="ECO:0000313" key="3">
    <source>
        <dbReference type="Proteomes" id="UP001500556"/>
    </source>
</evidence>
<accession>A0ABP8Y7Z7</accession>
<sequence length="72" mass="7254">MEAKAGTPSLAEARPELAAEEDATPATVAPAARIARVCTSPMKPPPTTPATTARCPVRGVWSVAGDVVVGVT</sequence>
<organism evidence="2 3">
    <name type="scientific">Pedococcus ginsenosidimutans</name>
    <dbReference type="NCBI Taxonomy" id="490570"/>
    <lineage>
        <taxon>Bacteria</taxon>
        <taxon>Bacillati</taxon>
        <taxon>Actinomycetota</taxon>
        <taxon>Actinomycetes</taxon>
        <taxon>Micrococcales</taxon>
        <taxon>Intrasporangiaceae</taxon>
        <taxon>Pedococcus</taxon>
    </lineage>
</organism>
<reference evidence="3" key="1">
    <citation type="journal article" date="2019" name="Int. J. Syst. Evol. Microbiol.">
        <title>The Global Catalogue of Microorganisms (GCM) 10K type strain sequencing project: providing services to taxonomists for standard genome sequencing and annotation.</title>
        <authorList>
            <consortium name="The Broad Institute Genomics Platform"/>
            <consortium name="The Broad Institute Genome Sequencing Center for Infectious Disease"/>
            <person name="Wu L."/>
            <person name="Ma J."/>
        </authorList>
    </citation>
    <scope>NUCLEOTIDE SEQUENCE [LARGE SCALE GENOMIC DNA]</scope>
    <source>
        <strain evidence="3">JCM 18961</strain>
    </source>
</reference>
<protein>
    <submittedName>
        <fullName evidence="2">Uncharacterized protein</fullName>
    </submittedName>
</protein>
<dbReference type="EMBL" id="BAABLO010000005">
    <property type="protein sequence ID" value="GAA4722113.1"/>
    <property type="molecule type" value="Genomic_DNA"/>
</dbReference>
<dbReference type="Proteomes" id="UP001500556">
    <property type="component" value="Unassembled WGS sequence"/>
</dbReference>
<comment type="caution">
    <text evidence="2">The sequence shown here is derived from an EMBL/GenBank/DDBJ whole genome shotgun (WGS) entry which is preliminary data.</text>
</comment>